<proteinExistence type="predicted"/>
<organism evidence="1 2">
    <name type="scientific">Enterocloster alcoholdehydrogenati</name>
    <dbReference type="NCBI Taxonomy" id="2547410"/>
    <lineage>
        <taxon>Bacteria</taxon>
        <taxon>Bacillati</taxon>
        <taxon>Bacillota</taxon>
        <taxon>Clostridia</taxon>
        <taxon>Lachnospirales</taxon>
        <taxon>Lachnospiraceae</taxon>
        <taxon>Enterocloster</taxon>
    </lineage>
</organism>
<gene>
    <name evidence="1" type="ORF">F130042H8_37330</name>
</gene>
<name>A0ABQ0B308_9FIRM</name>
<comment type="caution">
    <text evidence="1">The sequence shown here is derived from an EMBL/GenBank/DDBJ whole genome shotgun (WGS) entry which is preliminary data.</text>
</comment>
<evidence type="ECO:0000313" key="2">
    <source>
        <dbReference type="Proteomes" id="UP001600894"/>
    </source>
</evidence>
<accession>A0ABQ0B308</accession>
<keyword evidence="2" id="KW-1185">Reference proteome</keyword>
<protein>
    <submittedName>
        <fullName evidence="1">WYL domain-containing protein</fullName>
    </submittedName>
</protein>
<evidence type="ECO:0000313" key="1">
    <source>
        <dbReference type="EMBL" id="GAA6270673.1"/>
    </source>
</evidence>
<dbReference type="EMBL" id="BAABXL010000001">
    <property type="protein sequence ID" value="GAA6270673.1"/>
    <property type="molecule type" value="Genomic_DNA"/>
</dbReference>
<dbReference type="Proteomes" id="UP001600894">
    <property type="component" value="Unassembled WGS sequence"/>
</dbReference>
<dbReference type="RefSeq" id="WP_178302262.1">
    <property type="nucleotide sequence ID" value="NZ_BAABXL010000001.1"/>
</dbReference>
<dbReference type="PROSITE" id="PS52050">
    <property type="entry name" value="WYL"/>
    <property type="match status" value="1"/>
</dbReference>
<reference evidence="1 2" key="1">
    <citation type="submission" date="2024-04" db="EMBL/GenBank/DDBJ databases">
        <title>Defined microbial consortia suppress multidrug-resistant proinflammatory Enterobacteriaceae via ecological control.</title>
        <authorList>
            <person name="Furuichi M."/>
            <person name="Kawaguchi T."/>
            <person name="Pust M."/>
            <person name="Yasuma K."/>
            <person name="Plichta D."/>
            <person name="Hasegawa N."/>
            <person name="Ohya T."/>
            <person name="Bhattarai S."/>
            <person name="Sasajima S."/>
            <person name="Aoto Y."/>
            <person name="Tuganbaev T."/>
            <person name="Yaginuma M."/>
            <person name="Ueda M."/>
            <person name="Okahashi N."/>
            <person name="Amafuji K."/>
            <person name="Kiridooshi Y."/>
            <person name="Sugita K."/>
            <person name="Strazar M."/>
            <person name="Skelly A."/>
            <person name="Suda W."/>
            <person name="Hattori M."/>
            <person name="Nakamoto N."/>
            <person name="Caballero S."/>
            <person name="Norman J."/>
            <person name="Olle B."/>
            <person name="Tanoue T."/>
            <person name="Arita M."/>
            <person name="Bucci V."/>
            <person name="Atarashi K."/>
            <person name="Xavier R."/>
            <person name="Honda K."/>
        </authorList>
    </citation>
    <scope>NUCLEOTIDE SEQUENCE [LARGE SCALE GENOMIC DNA]</scope>
    <source>
        <strain evidence="2">f13</strain>
    </source>
</reference>
<sequence length="335" mass="39540">MELFNEIYSCYYQTVRRILEQAAERPISVKEMEQLCRTWAFQETSLSVLPRLTKGDWPLLTHLEDAPSTYKSALSFPPPELPLTDLQMSWLAALAHDPRFQLFFTDEELKRVLDGLKDCSPLYCQEDFHYYDRFRDGDSYTSPSYREHFQTVLRALREHRALLIGYENKKGICRLLEAAPYQLQYSSRDDKFRLCCLQRRHESYCLNTILNLERVRDCRVSPDALPAQTVRILPRLRFCPVRQTKEPVLLKISGERNSLERCMLHFSSYEKHTQYHEEGDCWLCSIYYDTADETELLVDILSFGPVVEVLGPERFLKMVKERVKRQYELLYGTLS</sequence>